<name>A0A1F6AJC6_9BACT</name>
<dbReference type="InterPro" id="IPR004276">
    <property type="entry name" value="GlycoTrans_28_N"/>
</dbReference>
<proteinExistence type="inferred from homology"/>
<dbReference type="UniPathway" id="UPA00219"/>
<keyword evidence="8 10" id="KW-0131">Cell cycle</keyword>
<dbReference type="GO" id="GO:0051301">
    <property type="term" value="P:cell division"/>
    <property type="evidence" value="ECO:0007669"/>
    <property type="project" value="UniProtKB-KW"/>
</dbReference>
<feature type="transmembrane region" description="Helical" evidence="11">
    <location>
        <begin position="99"/>
        <end position="120"/>
    </location>
</feature>
<evidence type="ECO:0000313" key="14">
    <source>
        <dbReference type="EMBL" id="OGG24572.1"/>
    </source>
</evidence>
<keyword evidence="6 10" id="KW-0573">Peptidoglycan synthesis</keyword>
<dbReference type="AlphaFoldDB" id="A0A1F6AJC6"/>
<dbReference type="GO" id="GO:0050511">
    <property type="term" value="F:undecaprenyldiphospho-muramoylpentapeptide beta-N-acetylglucosaminyltransferase activity"/>
    <property type="evidence" value="ECO:0007669"/>
    <property type="project" value="UniProtKB-UniRule"/>
</dbReference>
<dbReference type="EC" id="2.4.1.227" evidence="10"/>
<comment type="caution">
    <text evidence="10">Lacks conserved residue(s) required for the propagation of feature annotation.</text>
</comment>
<dbReference type="Proteomes" id="UP000178759">
    <property type="component" value="Unassembled WGS sequence"/>
</dbReference>
<evidence type="ECO:0000256" key="7">
    <source>
        <dbReference type="ARBA" id="ARBA00023136"/>
    </source>
</evidence>
<dbReference type="PANTHER" id="PTHR21015">
    <property type="entry name" value="UDP-N-ACETYLGLUCOSAMINE--N-ACETYLMURAMYL-(PENTAPEPTIDE) PYROPHOSPHORYL-UNDECAPRENOL N-ACETYLGLUCOSAMINE TRANSFERASE 1"/>
    <property type="match status" value="1"/>
</dbReference>
<dbReference type="GO" id="GO:0009252">
    <property type="term" value="P:peptidoglycan biosynthetic process"/>
    <property type="evidence" value="ECO:0007669"/>
    <property type="project" value="UniProtKB-UniRule"/>
</dbReference>
<keyword evidence="4 10" id="KW-0808">Transferase</keyword>
<feature type="binding site" evidence="10">
    <location>
        <position position="280"/>
    </location>
    <ligand>
        <name>UDP-N-acetyl-alpha-D-glucosamine</name>
        <dbReference type="ChEBI" id="CHEBI:57705"/>
    </ligand>
</feature>
<dbReference type="Pfam" id="PF03033">
    <property type="entry name" value="Glyco_transf_28"/>
    <property type="match status" value="1"/>
</dbReference>
<sequence>MKILITGGHITPALAVAEEIRERYPDWELVLVGRRFSLEANKIQSEEERLAKKYNLEFIPFKTGRFTRAFALTTLISLSNVPVGFISAINIVSSVRPNLIISFGGYIALPVVIAGKLMGIPTVTHEQTRKRGLSNRIIGLFARKVCVSYPDQKGVYTGLPIRRSIFEKSKPPAGVDSKRPLLFFSGGSTGSQSLNTIFFECITLLTKRYMVVHQTGRASESKQMENYQSFPYIDLPEYAWILQNAKLIIGRSGANTAGEVAALGKVALWIPLPWSGANEQYENAAFLVNKGTSELIQQKNLTQATLISMIEKMVSNYESYKNNAEKYSREISRNAAGKLVDEIVKLPEV</sequence>
<evidence type="ECO:0000256" key="4">
    <source>
        <dbReference type="ARBA" id="ARBA00022679"/>
    </source>
</evidence>
<keyword evidence="11" id="KW-1133">Transmembrane helix</keyword>
<evidence type="ECO:0000256" key="11">
    <source>
        <dbReference type="SAM" id="Phobius"/>
    </source>
</evidence>
<dbReference type="PANTHER" id="PTHR21015:SF22">
    <property type="entry name" value="GLYCOSYLTRANSFERASE"/>
    <property type="match status" value="1"/>
</dbReference>
<feature type="binding site" evidence="10">
    <location>
        <begin position="6"/>
        <end position="8"/>
    </location>
    <ligand>
        <name>UDP-N-acetyl-alpha-D-glucosamine</name>
        <dbReference type="ChEBI" id="CHEBI:57705"/>
    </ligand>
</feature>
<comment type="similarity">
    <text evidence="10">Belongs to the glycosyltransferase 28 family. MurG subfamily.</text>
</comment>
<feature type="binding site" evidence="10">
    <location>
        <position position="162"/>
    </location>
    <ligand>
        <name>UDP-N-acetyl-alpha-D-glucosamine</name>
        <dbReference type="ChEBI" id="CHEBI:57705"/>
    </ligand>
</feature>
<dbReference type="GO" id="GO:0005975">
    <property type="term" value="P:carbohydrate metabolic process"/>
    <property type="evidence" value="ECO:0007669"/>
    <property type="project" value="InterPro"/>
</dbReference>
<evidence type="ECO:0000256" key="10">
    <source>
        <dbReference type="HAMAP-Rule" id="MF_00033"/>
    </source>
</evidence>
<keyword evidence="5 10" id="KW-0133">Cell shape</keyword>
<keyword evidence="9 10" id="KW-0961">Cell wall biogenesis/degradation</keyword>
<comment type="pathway">
    <text evidence="10">Cell wall biogenesis; peptidoglycan biosynthesis.</text>
</comment>
<keyword evidence="3 10" id="KW-0328">Glycosyltransferase</keyword>
<evidence type="ECO:0000256" key="9">
    <source>
        <dbReference type="ARBA" id="ARBA00023316"/>
    </source>
</evidence>
<dbReference type="InterPro" id="IPR006009">
    <property type="entry name" value="GlcNAc_MurG"/>
</dbReference>
<evidence type="ECO:0000259" key="13">
    <source>
        <dbReference type="Pfam" id="PF04101"/>
    </source>
</evidence>
<dbReference type="EMBL" id="MFJV01000001">
    <property type="protein sequence ID" value="OGG24572.1"/>
    <property type="molecule type" value="Genomic_DNA"/>
</dbReference>
<evidence type="ECO:0000256" key="8">
    <source>
        <dbReference type="ARBA" id="ARBA00023306"/>
    </source>
</evidence>
<gene>
    <name evidence="10" type="primary">murG</name>
    <name evidence="14" type="ORF">A3A79_05300</name>
</gene>
<evidence type="ECO:0000256" key="6">
    <source>
        <dbReference type="ARBA" id="ARBA00022984"/>
    </source>
</evidence>
<evidence type="ECO:0000256" key="1">
    <source>
        <dbReference type="ARBA" id="ARBA00022475"/>
    </source>
</evidence>
<dbReference type="STRING" id="1798392.A3A79_05300"/>
<comment type="catalytic activity">
    <reaction evidence="10">
        <text>di-trans,octa-cis-undecaprenyl diphospho-N-acetyl-alpha-D-muramoyl-L-alanyl-D-glutamyl-meso-2,6-diaminopimeloyl-D-alanyl-D-alanine + UDP-N-acetyl-alpha-D-glucosamine = di-trans,octa-cis-undecaprenyl diphospho-[N-acetyl-alpha-D-glucosaminyl-(1-&gt;4)]-N-acetyl-alpha-D-muramoyl-L-alanyl-D-glutamyl-meso-2,6-diaminopimeloyl-D-alanyl-D-alanine + UDP + H(+)</text>
        <dbReference type="Rhea" id="RHEA:31227"/>
        <dbReference type="ChEBI" id="CHEBI:15378"/>
        <dbReference type="ChEBI" id="CHEBI:57705"/>
        <dbReference type="ChEBI" id="CHEBI:58223"/>
        <dbReference type="ChEBI" id="CHEBI:61387"/>
        <dbReference type="ChEBI" id="CHEBI:61388"/>
        <dbReference type="EC" id="2.4.1.227"/>
    </reaction>
</comment>
<protein>
    <recommendedName>
        <fullName evidence="10">UDP-N-acetylglucosamine--N-acetylmuramyl-(pentapeptide) pyrophosphoryl-undecaprenol N-acetylglucosamine transferase</fullName>
        <ecNumber evidence="10">2.4.1.227</ecNumber>
    </recommendedName>
    <alternativeName>
        <fullName evidence="10">Undecaprenyl-PP-MurNAc-pentapeptide-UDPGlcNAc GlcNAc transferase</fullName>
    </alternativeName>
</protein>
<comment type="caution">
    <text evidence="14">The sequence shown here is derived from an EMBL/GenBank/DDBJ whole genome shotgun (WGS) entry which is preliminary data.</text>
</comment>
<dbReference type="GO" id="GO:0051991">
    <property type="term" value="F:UDP-N-acetyl-D-glucosamine:N-acetylmuramoyl-L-alanyl-D-glutamyl-meso-2,6-diaminopimelyl-D-alanyl-D-alanine-diphosphoundecaprenol 4-beta-N-acetylglucosaminlytransferase activity"/>
    <property type="evidence" value="ECO:0007669"/>
    <property type="project" value="RHEA"/>
</dbReference>
<dbReference type="HAMAP" id="MF_00033">
    <property type="entry name" value="MurG"/>
    <property type="match status" value="1"/>
</dbReference>
<comment type="subcellular location">
    <subcellularLocation>
        <location evidence="10">Cell membrane</location>
        <topology evidence="10">Peripheral membrane protein</topology>
        <orientation evidence="10">Cytoplasmic side</orientation>
    </subcellularLocation>
</comment>
<dbReference type="Pfam" id="PF04101">
    <property type="entry name" value="Glyco_tran_28_C"/>
    <property type="match status" value="1"/>
</dbReference>
<feature type="transmembrane region" description="Helical" evidence="11">
    <location>
        <begin position="69"/>
        <end position="93"/>
    </location>
</feature>
<organism evidence="14 15">
    <name type="scientific">Candidatus Gottesmanbacteria bacterium RIFCSPLOWO2_01_FULL_43_11b</name>
    <dbReference type="NCBI Taxonomy" id="1798392"/>
    <lineage>
        <taxon>Bacteria</taxon>
        <taxon>Candidatus Gottesmaniibacteriota</taxon>
    </lineage>
</organism>
<keyword evidence="2 10" id="KW-0132">Cell division</keyword>
<feature type="domain" description="Glycosyl transferase family 28 C-terminal" evidence="13">
    <location>
        <begin position="182"/>
        <end position="335"/>
    </location>
</feature>
<evidence type="ECO:0000256" key="3">
    <source>
        <dbReference type="ARBA" id="ARBA00022676"/>
    </source>
</evidence>
<dbReference type="Gene3D" id="3.40.50.2000">
    <property type="entry name" value="Glycogen Phosphorylase B"/>
    <property type="match status" value="2"/>
</dbReference>
<dbReference type="SUPFAM" id="SSF53756">
    <property type="entry name" value="UDP-Glycosyltransferase/glycogen phosphorylase"/>
    <property type="match status" value="1"/>
</dbReference>
<keyword evidence="11" id="KW-0812">Transmembrane</keyword>
<evidence type="ECO:0000256" key="2">
    <source>
        <dbReference type="ARBA" id="ARBA00022618"/>
    </source>
</evidence>
<keyword evidence="7 10" id="KW-0472">Membrane</keyword>
<accession>A0A1F6AJC6</accession>
<dbReference type="GO" id="GO:0008360">
    <property type="term" value="P:regulation of cell shape"/>
    <property type="evidence" value="ECO:0007669"/>
    <property type="project" value="UniProtKB-KW"/>
</dbReference>
<dbReference type="CDD" id="cd03785">
    <property type="entry name" value="GT28_MurG"/>
    <property type="match status" value="1"/>
</dbReference>
<evidence type="ECO:0000259" key="12">
    <source>
        <dbReference type="Pfam" id="PF03033"/>
    </source>
</evidence>
<dbReference type="InterPro" id="IPR007235">
    <property type="entry name" value="Glyco_trans_28_C"/>
</dbReference>
<reference evidence="14 15" key="1">
    <citation type="journal article" date="2016" name="Nat. Commun.">
        <title>Thousands of microbial genomes shed light on interconnected biogeochemical processes in an aquifer system.</title>
        <authorList>
            <person name="Anantharaman K."/>
            <person name="Brown C.T."/>
            <person name="Hug L.A."/>
            <person name="Sharon I."/>
            <person name="Castelle C.J."/>
            <person name="Probst A.J."/>
            <person name="Thomas B.C."/>
            <person name="Singh A."/>
            <person name="Wilkins M.J."/>
            <person name="Karaoz U."/>
            <person name="Brodie E.L."/>
            <person name="Williams K.H."/>
            <person name="Hubbard S.S."/>
            <person name="Banfield J.F."/>
        </authorList>
    </citation>
    <scope>NUCLEOTIDE SEQUENCE [LARGE SCALE GENOMIC DNA]</scope>
</reference>
<evidence type="ECO:0000256" key="5">
    <source>
        <dbReference type="ARBA" id="ARBA00022960"/>
    </source>
</evidence>
<dbReference type="GO" id="GO:0071555">
    <property type="term" value="P:cell wall organization"/>
    <property type="evidence" value="ECO:0007669"/>
    <property type="project" value="UniProtKB-KW"/>
</dbReference>
<dbReference type="GO" id="GO:0005886">
    <property type="term" value="C:plasma membrane"/>
    <property type="evidence" value="ECO:0007669"/>
    <property type="project" value="UniProtKB-SubCell"/>
</dbReference>
<keyword evidence="1 10" id="KW-1003">Cell membrane</keyword>
<feature type="binding site" evidence="10">
    <location>
        <position position="188"/>
    </location>
    <ligand>
        <name>UDP-N-acetyl-alpha-D-glucosamine</name>
        <dbReference type="ChEBI" id="CHEBI:57705"/>
    </ligand>
</feature>
<evidence type="ECO:0000313" key="15">
    <source>
        <dbReference type="Proteomes" id="UP000178759"/>
    </source>
</evidence>
<comment type="function">
    <text evidence="10">Cell wall formation. Catalyzes the transfer of a GlcNAc subunit on undecaprenyl-pyrophosphoryl-MurNAc-pentapeptide (lipid intermediate I) to form undecaprenyl-pyrophosphoryl-MurNAc-(pentapeptide)GlcNAc (lipid intermediate II).</text>
</comment>
<feature type="domain" description="Glycosyltransferase family 28 N-terminal" evidence="12">
    <location>
        <begin position="6"/>
        <end position="146"/>
    </location>
</feature>